<dbReference type="Proteomes" id="UP000831562">
    <property type="component" value="Chromosome"/>
</dbReference>
<dbReference type="EMBL" id="CP097092">
    <property type="protein sequence ID" value="UQF77774.1"/>
    <property type="molecule type" value="Genomic_DNA"/>
</dbReference>
<sequence length="89" mass="10263">MPKVVNFFDLIHLNERLAQQGLLSKIHLRDTCGKQTLWIELPSGEKADEREKIDGQELEKTKEQIEAFFAIKGMTVEFDLTGGKNFWIV</sequence>
<dbReference type="EMBL" id="JABZGT010000089">
    <property type="protein sequence ID" value="MBF4809040.1"/>
    <property type="molecule type" value="Genomic_DNA"/>
</dbReference>
<name>A0A930W3V1_9ACTN</name>
<evidence type="ECO:0000313" key="1">
    <source>
        <dbReference type="EMBL" id="MBF4809040.1"/>
    </source>
</evidence>
<gene>
    <name evidence="1" type="ORF">HXK23_02255</name>
    <name evidence="2" type="ORF">M3I19_05660</name>
</gene>
<evidence type="ECO:0000313" key="2">
    <source>
        <dbReference type="EMBL" id="UQF77774.1"/>
    </source>
</evidence>
<dbReference type="AlphaFoldDB" id="A0A930W3V1"/>
<organism evidence="1 3">
    <name type="scientific">Lancefieldella parvula</name>
    <dbReference type="NCBI Taxonomy" id="1382"/>
    <lineage>
        <taxon>Bacteria</taxon>
        <taxon>Bacillati</taxon>
        <taxon>Actinomycetota</taxon>
        <taxon>Coriobacteriia</taxon>
        <taxon>Coriobacteriales</taxon>
        <taxon>Atopobiaceae</taxon>
        <taxon>Lancefieldella</taxon>
    </lineage>
</organism>
<dbReference type="Proteomes" id="UP000772566">
    <property type="component" value="Unassembled WGS sequence"/>
</dbReference>
<reference evidence="1" key="1">
    <citation type="submission" date="2020-04" db="EMBL/GenBank/DDBJ databases">
        <title>Deep metagenomics examines the oral microbiome during advanced dental caries in children, revealing novel taxa and co-occurrences with host molecules.</title>
        <authorList>
            <person name="Baker J.L."/>
            <person name="Morton J.T."/>
            <person name="Dinis M."/>
            <person name="Alvarez R."/>
            <person name="Tran N.C."/>
            <person name="Knight R."/>
            <person name="Edlund A."/>
        </authorList>
    </citation>
    <scope>NUCLEOTIDE SEQUENCE</scope>
    <source>
        <strain evidence="1">JCVI_22A_bin.2</strain>
    </source>
</reference>
<proteinExistence type="predicted"/>
<reference evidence="2" key="2">
    <citation type="submission" date="2022-05" db="EMBL/GenBank/DDBJ databases">
        <title>Using nanopore sequencing to obtain complete genomes from saliva samples.</title>
        <authorList>
            <person name="Baker J.L."/>
        </authorList>
    </citation>
    <scope>NUCLEOTIDE SEQUENCE</scope>
    <source>
        <strain evidence="2">JCVI-JB-Lp32</strain>
    </source>
</reference>
<protein>
    <submittedName>
        <fullName evidence="1">Uncharacterized protein</fullName>
    </submittedName>
</protein>
<accession>A0A930W3V1</accession>
<evidence type="ECO:0000313" key="3">
    <source>
        <dbReference type="Proteomes" id="UP000772566"/>
    </source>
</evidence>